<dbReference type="InterPro" id="IPR003772">
    <property type="entry name" value="YceD"/>
</dbReference>
<dbReference type="Proteomes" id="UP000251241">
    <property type="component" value="Unassembled WGS sequence"/>
</dbReference>
<proteinExistence type="predicted"/>
<dbReference type="EMBL" id="UAUU01000002">
    <property type="protein sequence ID" value="SPZ84036.1"/>
    <property type="molecule type" value="Genomic_DNA"/>
</dbReference>
<dbReference type="Proteomes" id="UP000432350">
    <property type="component" value="Unassembled WGS sequence"/>
</dbReference>
<dbReference type="Pfam" id="PF02620">
    <property type="entry name" value="YceD"/>
    <property type="match status" value="1"/>
</dbReference>
<name>A0A2X2IXM9_SPHMU</name>
<evidence type="ECO:0000313" key="3">
    <source>
        <dbReference type="Proteomes" id="UP000251241"/>
    </source>
</evidence>
<dbReference type="EMBL" id="CABWMV010000024">
    <property type="protein sequence ID" value="VXC88136.1"/>
    <property type="molecule type" value="Genomic_DNA"/>
</dbReference>
<evidence type="ECO:0000313" key="4">
    <source>
        <dbReference type="Proteomes" id="UP000432350"/>
    </source>
</evidence>
<evidence type="ECO:0000313" key="2">
    <source>
        <dbReference type="EMBL" id="VXC88136.1"/>
    </source>
</evidence>
<reference evidence="2 4" key="2">
    <citation type="submission" date="2019-10" db="EMBL/GenBank/DDBJ databases">
        <authorList>
            <person name="Karimi E."/>
        </authorList>
    </citation>
    <scope>NUCLEOTIDE SEQUENCE [LARGE SCALE GENOMIC DNA]</scope>
    <source>
        <strain evidence="2">Sphingobacterium sp. 8BC</strain>
    </source>
</reference>
<dbReference type="RefSeq" id="WP_046672268.1">
    <property type="nucleotide sequence ID" value="NZ_CP068086.1"/>
</dbReference>
<reference evidence="1 3" key="1">
    <citation type="submission" date="2018-06" db="EMBL/GenBank/DDBJ databases">
        <authorList>
            <consortium name="Pathogen Informatics"/>
            <person name="Doyle S."/>
        </authorList>
    </citation>
    <scope>NUCLEOTIDE SEQUENCE [LARGE SCALE GENOMIC DNA]</scope>
    <source>
        <strain evidence="1 3">NCTC11343</strain>
    </source>
</reference>
<gene>
    <name evidence="1" type="ORF">NCTC11343_00566</name>
    <name evidence="2" type="ORF">SPHINGO8BC_50636</name>
</gene>
<evidence type="ECO:0000313" key="1">
    <source>
        <dbReference type="EMBL" id="SPZ84036.1"/>
    </source>
</evidence>
<organism evidence="1 3">
    <name type="scientific">Sphingobacterium multivorum</name>
    <dbReference type="NCBI Taxonomy" id="28454"/>
    <lineage>
        <taxon>Bacteria</taxon>
        <taxon>Pseudomonadati</taxon>
        <taxon>Bacteroidota</taxon>
        <taxon>Sphingobacteriia</taxon>
        <taxon>Sphingobacteriales</taxon>
        <taxon>Sphingobacteriaceae</taxon>
        <taxon>Sphingobacterium</taxon>
    </lineage>
</organism>
<dbReference type="AlphaFoldDB" id="A0A2X2IXM9"/>
<accession>A0A654C4H5</accession>
<sequence>MKHLKQYRIPFSGLNAGKHNFEFDINKKFFDCYEHSIVKDGNLKAEVELQKQENLLILHFDIQGEIQLTCDTCLKEFMSPISIQERILVKFTDEDWTDNTEEVLILSKSDHELDIAELLYEYINLAVPYIVKCEEQGQGIQCDPEMLALFTSEPDSEEQKEEEIIDPRWEALRNIKNN</sequence>
<accession>A0A2X2IXM9</accession>
<protein>
    <submittedName>
        <fullName evidence="1">Uncharacterized ACR, COG1399</fullName>
    </submittedName>
</protein>
<dbReference type="GeneID" id="88829258"/>